<evidence type="ECO:0000256" key="3">
    <source>
        <dbReference type="ARBA" id="ARBA00022448"/>
    </source>
</evidence>
<evidence type="ECO:0000313" key="11">
    <source>
        <dbReference type="Proteomes" id="UP001163821"/>
    </source>
</evidence>
<comment type="subcellular location">
    <subcellularLocation>
        <location evidence="1">Cell envelope</location>
    </subcellularLocation>
</comment>
<evidence type="ECO:0000256" key="5">
    <source>
        <dbReference type="SAM" id="Phobius"/>
    </source>
</evidence>
<dbReference type="Gene3D" id="2.40.420.20">
    <property type="match status" value="1"/>
</dbReference>
<dbReference type="Gene3D" id="1.10.287.470">
    <property type="entry name" value="Helix hairpin bin"/>
    <property type="match status" value="1"/>
</dbReference>
<sequence>MKKKIIYSILAVAIIAAGIISFWSFSKAGQTVELETAAVIRGEISDVITATGTLEAVETVEVGTQVSGVIRKIYVDYNSQVKKGQLLARLDETPLVAQLEQSKATVDQAEAEVQYQKATYDRYQVLIEKKLIAQSDYDLVVYNYNKAVASLNNARSVYDKNKINLSYATICSPIDGIILDRAVDEGQTVAASFNTPTLFTIANDLTQMQVEANVDEADIGNVRIGQRVEFTVDAYPTLKFDGEVIQIRLQPVESSNVITYTVVINAPNPDKKLMPGMTANASFYVKELKGIPLMPAKALNFNPDQKLLMAYQEAHPEVNLQLPETGMTDSGEQGKTVWVKKGNVIRSQQVTLGETDEAFYEVISGLDEGDEVLVSLIQSTAAAGEKSAARSPFMPQRPGNNRK</sequence>
<name>A0AA41Y5S2_9BACT</name>
<dbReference type="InterPro" id="IPR058792">
    <property type="entry name" value="Beta-barrel_RND_2"/>
</dbReference>
<keyword evidence="5" id="KW-0812">Transmembrane</keyword>
<dbReference type="GO" id="GO:0015562">
    <property type="term" value="F:efflux transmembrane transporter activity"/>
    <property type="evidence" value="ECO:0007669"/>
    <property type="project" value="TreeGrafter"/>
</dbReference>
<comment type="caution">
    <text evidence="10">The sequence shown here is derived from an EMBL/GenBank/DDBJ whole genome shotgun (WGS) entry which is preliminary data.</text>
</comment>
<dbReference type="GO" id="GO:1990281">
    <property type="term" value="C:efflux pump complex"/>
    <property type="evidence" value="ECO:0007669"/>
    <property type="project" value="TreeGrafter"/>
</dbReference>
<feature type="transmembrane region" description="Helical" evidence="5">
    <location>
        <begin position="5"/>
        <end position="25"/>
    </location>
</feature>
<evidence type="ECO:0000313" key="10">
    <source>
        <dbReference type="EMBL" id="MCW0482355.1"/>
    </source>
</evidence>
<dbReference type="RefSeq" id="WP_282590958.1">
    <property type="nucleotide sequence ID" value="NZ_JAPAAF010000006.1"/>
</dbReference>
<dbReference type="PANTHER" id="PTHR30469:SF33">
    <property type="entry name" value="SLR1207 PROTEIN"/>
    <property type="match status" value="1"/>
</dbReference>
<dbReference type="Proteomes" id="UP001163821">
    <property type="component" value="Unassembled WGS sequence"/>
</dbReference>
<keyword evidence="5" id="KW-1133">Transmembrane helix</keyword>
<dbReference type="PANTHER" id="PTHR30469">
    <property type="entry name" value="MULTIDRUG RESISTANCE PROTEIN MDTA"/>
    <property type="match status" value="1"/>
</dbReference>
<proteinExistence type="inferred from homology"/>
<dbReference type="EMBL" id="JAPAAF010000006">
    <property type="protein sequence ID" value="MCW0482355.1"/>
    <property type="molecule type" value="Genomic_DNA"/>
</dbReference>
<feature type="domain" description="Multidrug resistance protein MdtA-like alpha-helical hairpin" evidence="6">
    <location>
        <begin position="98"/>
        <end position="168"/>
    </location>
</feature>
<dbReference type="SUPFAM" id="SSF111369">
    <property type="entry name" value="HlyD-like secretion proteins"/>
    <property type="match status" value="1"/>
</dbReference>
<dbReference type="Pfam" id="PF25917">
    <property type="entry name" value="BSH_RND"/>
    <property type="match status" value="1"/>
</dbReference>
<evidence type="ECO:0000256" key="1">
    <source>
        <dbReference type="ARBA" id="ARBA00004196"/>
    </source>
</evidence>
<comment type="similarity">
    <text evidence="2">Belongs to the membrane fusion protein (MFP) (TC 8.A.1) family.</text>
</comment>
<organism evidence="10 11">
    <name type="scientific">Gaoshiqia sediminis</name>
    <dbReference type="NCBI Taxonomy" id="2986998"/>
    <lineage>
        <taxon>Bacteria</taxon>
        <taxon>Pseudomonadati</taxon>
        <taxon>Bacteroidota</taxon>
        <taxon>Bacteroidia</taxon>
        <taxon>Marinilabiliales</taxon>
        <taxon>Prolixibacteraceae</taxon>
        <taxon>Gaoshiqia</taxon>
    </lineage>
</organism>
<dbReference type="Gene3D" id="2.40.50.100">
    <property type="match status" value="1"/>
</dbReference>
<dbReference type="InterPro" id="IPR058624">
    <property type="entry name" value="MdtA-like_HH"/>
</dbReference>
<evidence type="ECO:0000256" key="2">
    <source>
        <dbReference type="ARBA" id="ARBA00009477"/>
    </source>
</evidence>
<dbReference type="Pfam" id="PF25876">
    <property type="entry name" value="HH_MFP_RND"/>
    <property type="match status" value="1"/>
</dbReference>
<evidence type="ECO:0000259" key="9">
    <source>
        <dbReference type="Pfam" id="PF25967"/>
    </source>
</evidence>
<dbReference type="Gene3D" id="2.40.30.170">
    <property type="match status" value="1"/>
</dbReference>
<dbReference type="FunFam" id="2.40.30.170:FF:000010">
    <property type="entry name" value="Efflux RND transporter periplasmic adaptor subunit"/>
    <property type="match status" value="1"/>
</dbReference>
<dbReference type="InterPro" id="IPR058627">
    <property type="entry name" value="MdtA-like_C"/>
</dbReference>
<dbReference type="Pfam" id="PF25967">
    <property type="entry name" value="RND-MFP_C"/>
    <property type="match status" value="1"/>
</dbReference>
<keyword evidence="3" id="KW-0813">Transport</keyword>
<feature type="region of interest" description="Disordered" evidence="4">
    <location>
        <begin position="382"/>
        <end position="403"/>
    </location>
</feature>
<keyword evidence="11" id="KW-1185">Reference proteome</keyword>
<dbReference type="AlphaFoldDB" id="A0AA41Y5S2"/>
<accession>A0AA41Y5S2</accession>
<evidence type="ECO:0000259" key="6">
    <source>
        <dbReference type="Pfam" id="PF25876"/>
    </source>
</evidence>
<dbReference type="InterPro" id="IPR058625">
    <property type="entry name" value="MdtA-like_BSH"/>
</dbReference>
<feature type="domain" description="Multidrug resistance protein MdtA-like barrel-sandwich hybrid" evidence="7">
    <location>
        <begin position="58"/>
        <end position="197"/>
    </location>
</feature>
<keyword evidence="5" id="KW-0472">Membrane</keyword>
<reference evidence="10" key="1">
    <citation type="submission" date="2022-10" db="EMBL/GenBank/DDBJ databases">
        <title>Gaoshiqiia sediminis gen. nov., sp. nov., isolated from coastal sediment.</title>
        <authorList>
            <person name="Yu W.X."/>
            <person name="Mu D.S."/>
            <person name="Du J.Z."/>
            <person name="Liang Y.Q."/>
        </authorList>
    </citation>
    <scope>NUCLEOTIDE SEQUENCE</scope>
    <source>
        <strain evidence="10">A06</strain>
    </source>
</reference>
<protein>
    <submittedName>
        <fullName evidence="10">Efflux RND transporter periplasmic adaptor subunit</fullName>
    </submittedName>
</protein>
<dbReference type="NCBIfam" id="TIGR01730">
    <property type="entry name" value="RND_mfp"/>
    <property type="match status" value="1"/>
</dbReference>
<dbReference type="Pfam" id="PF25954">
    <property type="entry name" value="Beta-barrel_RND_2"/>
    <property type="match status" value="1"/>
</dbReference>
<feature type="domain" description="Multidrug resistance protein MdtA-like C-terminal permuted SH3" evidence="9">
    <location>
        <begin position="323"/>
        <end position="378"/>
    </location>
</feature>
<gene>
    <name evidence="10" type="ORF">N2K84_06415</name>
</gene>
<feature type="domain" description="CusB-like beta-barrel" evidence="8">
    <location>
        <begin position="210"/>
        <end position="283"/>
    </location>
</feature>
<dbReference type="InterPro" id="IPR006143">
    <property type="entry name" value="RND_pump_MFP"/>
</dbReference>
<evidence type="ECO:0000259" key="8">
    <source>
        <dbReference type="Pfam" id="PF25954"/>
    </source>
</evidence>
<evidence type="ECO:0000256" key="4">
    <source>
        <dbReference type="SAM" id="MobiDB-lite"/>
    </source>
</evidence>
<evidence type="ECO:0000259" key="7">
    <source>
        <dbReference type="Pfam" id="PF25917"/>
    </source>
</evidence>